<keyword evidence="2" id="KW-1185">Reference proteome</keyword>
<dbReference type="Pfam" id="PF13242">
    <property type="entry name" value="Hydrolase_like"/>
    <property type="match status" value="1"/>
</dbReference>
<dbReference type="Proteomes" id="UP000663505">
    <property type="component" value="Chromosome"/>
</dbReference>
<dbReference type="EMBL" id="CP071182">
    <property type="protein sequence ID" value="QSO47602.1"/>
    <property type="molecule type" value="Genomic_DNA"/>
</dbReference>
<dbReference type="InterPro" id="IPR036412">
    <property type="entry name" value="HAD-like_sf"/>
</dbReference>
<dbReference type="PANTHER" id="PTHR43434">
    <property type="entry name" value="PHOSPHOGLYCOLATE PHOSPHATASE"/>
    <property type="match status" value="1"/>
</dbReference>
<dbReference type="Gene3D" id="3.40.50.1000">
    <property type="entry name" value="HAD superfamily/HAD-like"/>
    <property type="match status" value="1"/>
</dbReference>
<dbReference type="GO" id="GO:0005829">
    <property type="term" value="C:cytosol"/>
    <property type="evidence" value="ECO:0007669"/>
    <property type="project" value="TreeGrafter"/>
</dbReference>
<dbReference type="KEGG" id="afx:JZ786_00605"/>
<dbReference type="PANTHER" id="PTHR43434:SF20">
    <property type="entry name" value="5'-NUCLEOTIDASE"/>
    <property type="match status" value="1"/>
</dbReference>
<dbReference type="GO" id="GO:0004713">
    <property type="term" value="F:protein tyrosine kinase activity"/>
    <property type="evidence" value="ECO:0007669"/>
    <property type="project" value="TreeGrafter"/>
</dbReference>
<evidence type="ECO:0000313" key="2">
    <source>
        <dbReference type="Proteomes" id="UP000663505"/>
    </source>
</evidence>
<dbReference type="SUPFAM" id="SSF56784">
    <property type="entry name" value="HAD-like"/>
    <property type="match status" value="1"/>
</dbReference>
<proteinExistence type="predicted"/>
<accession>A0A9X7VZA0</accession>
<protein>
    <submittedName>
        <fullName evidence="1">HAD hydrolase-like protein</fullName>
    </submittedName>
</protein>
<dbReference type="RefSeq" id="WP_206656946.1">
    <property type="nucleotide sequence ID" value="NZ_CP071182.1"/>
</dbReference>
<reference evidence="1 2" key="1">
    <citation type="submission" date="2021-02" db="EMBL/GenBank/DDBJ databases">
        <title>Alicyclobacillus curvatus sp. nov. and Alicyclobacillus mengziensis sp. nov., two acidophilic bacteria isolated from acid mine drainage.</title>
        <authorList>
            <person name="Huang Y."/>
        </authorList>
    </citation>
    <scope>NUCLEOTIDE SEQUENCE [LARGE SCALE GENOMIC DNA]</scope>
    <source>
        <strain evidence="1 2">S30H14</strain>
    </source>
</reference>
<dbReference type="Gene3D" id="1.10.150.240">
    <property type="entry name" value="Putative phosphatase, domain 2"/>
    <property type="match status" value="1"/>
</dbReference>
<dbReference type="GO" id="GO:0016787">
    <property type="term" value="F:hydrolase activity"/>
    <property type="evidence" value="ECO:0007669"/>
    <property type="project" value="UniProtKB-KW"/>
</dbReference>
<keyword evidence="1" id="KW-0378">Hydrolase</keyword>
<dbReference type="InterPro" id="IPR041492">
    <property type="entry name" value="HAD_2"/>
</dbReference>
<dbReference type="InterPro" id="IPR050155">
    <property type="entry name" value="HAD-like_hydrolase_sf"/>
</dbReference>
<evidence type="ECO:0000313" key="1">
    <source>
        <dbReference type="EMBL" id="QSO47602.1"/>
    </source>
</evidence>
<dbReference type="AlphaFoldDB" id="A0A9X7VZA0"/>
<sequence>MSKRLVLFDLDGTLTNPKLGITSGVQHALNKFGIHEPNLTKLESFIGPPLRESFTHEYGFSEEDANKAVTYYREYFDPIGWRQNEVFPGIPDVLSALQDDGYMIGLATSKPTVFAERILTHFGLRDAFSVVIGSNLDGTREDKAEVIGVALAEASVMDGSAAAGTRVGHGAGVALAEAGVSAGRAASFASSTFVVMVGDRKYDIVGGKKWGLRTVGVTYGFGSREELQNAGADDIVDRPLALMDAIASLAK</sequence>
<name>A0A9X7VZA0_9BACL</name>
<dbReference type="Pfam" id="PF13419">
    <property type="entry name" value="HAD_2"/>
    <property type="match status" value="1"/>
</dbReference>
<dbReference type="InterPro" id="IPR023198">
    <property type="entry name" value="PGP-like_dom2"/>
</dbReference>
<gene>
    <name evidence="1" type="ORF">JZ786_00605</name>
</gene>
<organism evidence="1 2">
    <name type="scientific">Alicyclobacillus mengziensis</name>
    <dbReference type="NCBI Taxonomy" id="2931921"/>
    <lineage>
        <taxon>Bacteria</taxon>
        <taxon>Bacillati</taxon>
        <taxon>Bacillota</taxon>
        <taxon>Bacilli</taxon>
        <taxon>Bacillales</taxon>
        <taxon>Alicyclobacillaceae</taxon>
        <taxon>Alicyclobacillus</taxon>
    </lineage>
</organism>
<dbReference type="InterPro" id="IPR023214">
    <property type="entry name" value="HAD_sf"/>
</dbReference>